<dbReference type="STRING" id="151894.SAMN04488524_2671"/>
<protein>
    <submittedName>
        <fullName evidence="4">4-hydroxythreonine-4-phosphate dehydrogenase</fullName>
    </submittedName>
</protein>
<dbReference type="PANTHER" id="PTHR30004:SF6">
    <property type="entry name" value="D-THREONATE 4-PHOSPHATE DEHYDROGENASE"/>
    <property type="match status" value="1"/>
</dbReference>
<evidence type="ECO:0000313" key="5">
    <source>
        <dbReference type="Proteomes" id="UP000192756"/>
    </source>
</evidence>
<keyword evidence="3" id="KW-0520">NAD</keyword>
<name>A0A1W2BW25_9SPHI</name>
<evidence type="ECO:0000256" key="1">
    <source>
        <dbReference type="ARBA" id="ARBA00022723"/>
    </source>
</evidence>
<dbReference type="GO" id="GO:0051287">
    <property type="term" value="F:NAD binding"/>
    <property type="evidence" value="ECO:0007669"/>
    <property type="project" value="InterPro"/>
</dbReference>
<dbReference type="NCBIfam" id="TIGR00557">
    <property type="entry name" value="pdxA"/>
    <property type="match status" value="1"/>
</dbReference>
<dbReference type="RefSeq" id="WP_084239305.1">
    <property type="nucleotide sequence ID" value="NZ_FWXT01000001.1"/>
</dbReference>
<dbReference type="Pfam" id="PF04166">
    <property type="entry name" value="PdxA"/>
    <property type="match status" value="1"/>
</dbReference>
<dbReference type="EMBL" id="FWXT01000001">
    <property type="protein sequence ID" value="SMC76944.1"/>
    <property type="molecule type" value="Genomic_DNA"/>
</dbReference>
<dbReference type="GO" id="GO:0016491">
    <property type="term" value="F:oxidoreductase activity"/>
    <property type="evidence" value="ECO:0007669"/>
    <property type="project" value="UniProtKB-KW"/>
</dbReference>
<keyword evidence="5" id="KW-1185">Reference proteome</keyword>
<accession>A0A1W2BW25</accession>
<keyword evidence="1" id="KW-0479">Metal-binding</keyword>
<dbReference type="OrthoDB" id="9801783at2"/>
<evidence type="ECO:0000313" key="4">
    <source>
        <dbReference type="EMBL" id="SMC76944.1"/>
    </source>
</evidence>
<keyword evidence="2" id="KW-0560">Oxidoreductase</keyword>
<dbReference type="Proteomes" id="UP000192756">
    <property type="component" value="Unassembled WGS sequence"/>
</dbReference>
<evidence type="ECO:0000256" key="3">
    <source>
        <dbReference type="ARBA" id="ARBA00023027"/>
    </source>
</evidence>
<evidence type="ECO:0000256" key="2">
    <source>
        <dbReference type="ARBA" id="ARBA00023002"/>
    </source>
</evidence>
<proteinExistence type="predicted"/>
<dbReference type="AlphaFoldDB" id="A0A1W2BW25"/>
<dbReference type="SUPFAM" id="SSF53659">
    <property type="entry name" value="Isocitrate/Isopropylmalate dehydrogenase-like"/>
    <property type="match status" value="1"/>
</dbReference>
<dbReference type="InterPro" id="IPR005255">
    <property type="entry name" value="PdxA_fam"/>
</dbReference>
<reference evidence="5" key="1">
    <citation type="submission" date="2017-04" db="EMBL/GenBank/DDBJ databases">
        <authorList>
            <person name="Varghese N."/>
            <person name="Submissions S."/>
        </authorList>
    </citation>
    <scope>NUCLEOTIDE SEQUENCE [LARGE SCALE GENOMIC DNA]</scope>
    <source>
        <strain evidence="5">DSM 12126</strain>
    </source>
</reference>
<sequence length="359" mass="39228">MSNKIKIGISIGDTNGIGLEVILKTLSHNSILDYCTLIVYGHTKVASYHRKALGLADFAFNVINAPDAASPKKPNLINCWEEDVKIELGISNDTGGKYALLSLQRATEALVKGEIDALVTAPINKHNIQSDAFKFPGHTEYLQEQSNSNDVLMFMISEDIRVGVVTGHIPVKDIVQSITKEQIVKKLVLMNESLKKDFWIEKPKIAVLGLNPHAGDNGLLGKEEETIIIPAIQEAFDKGVICFGPYPADGFFGNGSYKQFDAVLAMYHDQGLIPFKTIAFGRGVNFSAGLKIVRTSPDHGTGYDIAGKNLADPSSFIEAVFAATHIVQHRREQEAMLSNQLRSGGKITETQFDIKDDAS</sequence>
<dbReference type="Gene3D" id="3.40.718.10">
    <property type="entry name" value="Isopropylmalate Dehydrogenase"/>
    <property type="match status" value="1"/>
</dbReference>
<dbReference type="PANTHER" id="PTHR30004">
    <property type="entry name" value="4-HYDROXYTHREONINE-4-PHOSPHATE DEHYDROGENASE"/>
    <property type="match status" value="1"/>
</dbReference>
<gene>
    <name evidence="4" type="ORF">SAMN04488524_2671</name>
</gene>
<dbReference type="GO" id="GO:0046872">
    <property type="term" value="F:metal ion binding"/>
    <property type="evidence" value="ECO:0007669"/>
    <property type="project" value="UniProtKB-KW"/>
</dbReference>
<organism evidence="4 5">
    <name type="scientific">Pedobacter africanus</name>
    <dbReference type="NCBI Taxonomy" id="151894"/>
    <lineage>
        <taxon>Bacteria</taxon>
        <taxon>Pseudomonadati</taxon>
        <taxon>Bacteroidota</taxon>
        <taxon>Sphingobacteriia</taxon>
        <taxon>Sphingobacteriales</taxon>
        <taxon>Sphingobacteriaceae</taxon>
        <taxon>Pedobacter</taxon>
    </lineage>
</organism>